<protein>
    <submittedName>
        <fullName evidence="3">DUF3040 domain-containing protein</fullName>
    </submittedName>
</protein>
<keyword evidence="2" id="KW-1133">Transmembrane helix</keyword>
<feature type="region of interest" description="Disordered" evidence="1">
    <location>
        <begin position="79"/>
        <end position="101"/>
    </location>
</feature>
<proteinExistence type="predicted"/>
<keyword evidence="4" id="KW-1185">Reference proteome</keyword>
<evidence type="ECO:0000313" key="3">
    <source>
        <dbReference type="EMBL" id="MCH6172382.1"/>
    </source>
</evidence>
<evidence type="ECO:0000256" key="1">
    <source>
        <dbReference type="SAM" id="MobiDB-lite"/>
    </source>
</evidence>
<dbReference type="Pfam" id="PF11239">
    <property type="entry name" value="DUF3040"/>
    <property type="match status" value="1"/>
</dbReference>
<reference evidence="3 4" key="1">
    <citation type="submission" date="2022-03" db="EMBL/GenBank/DDBJ databases">
        <title>Pseudonocardia alaer sp. nov., a novel actinomycete isolated from reed forest soil.</title>
        <authorList>
            <person name="Wang L."/>
        </authorList>
    </citation>
    <scope>NUCLEOTIDE SEQUENCE [LARGE SCALE GENOMIC DNA]</scope>
    <source>
        <strain evidence="3 4">Y-16303</strain>
    </source>
</reference>
<accession>A0ABS9TUZ9</accession>
<organism evidence="3 4">
    <name type="scientific">Pseudonocardia alaniniphila</name>
    <dbReference type="NCBI Taxonomy" id="75291"/>
    <lineage>
        <taxon>Bacteria</taxon>
        <taxon>Bacillati</taxon>
        <taxon>Actinomycetota</taxon>
        <taxon>Actinomycetes</taxon>
        <taxon>Pseudonocardiales</taxon>
        <taxon>Pseudonocardiaceae</taxon>
        <taxon>Pseudonocardia</taxon>
    </lineage>
</organism>
<dbReference type="RefSeq" id="WP_241043186.1">
    <property type="nucleotide sequence ID" value="NZ_BAAAJF010000076.1"/>
</dbReference>
<sequence length="120" mass="13117">MTLNQDEFVRLTRISKSLRRSDPELARKLAAPMRRCSIWTVLCYLTLSVLAFVTPAVVAISDTTSPGSSIAKGALHGDETTAADFRPQVRDQTDGHSAGRHTMVMGIPINYSGRPPAFDE</sequence>
<dbReference type="EMBL" id="JAKXMK010000069">
    <property type="protein sequence ID" value="MCH6172382.1"/>
    <property type="molecule type" value="Genomic_DNA"/>
</dbReference>
<evidence type="ECO:0000256" key="2">
    <source>
        <dbReference type="SAM" id="Phobius"/>
    </source>
</evidence>
<feature type="transmembrane region" description="Helical" evidence="2">
    <location>
        <begin position="36"/>
        <end position="60"/>
    </location>
</feature>
<keyword evidence="2" id="KW-0812">Transmembrane</keyword>
<keyword evidence="2" id="KW-0472">Membrane</keyword>
<evidence type="ECO:0000313" key="4">
    <source>
        <dbReference type="Proteomes" id="UP001299970"/>
    </source>
</evidence>
<name>A0ABS9TUZ9_9PSEU</name>
<comment type="caution">
    <text evidence="3">The sequence shown here is derived from an EMBL/GenBank/DDBJ whole genome shotgun (WGS) entry which is preliminary data.</text>
</comment>
<dbReference type="Proteomes" id="UP001299970">
    <property type="component" value="Unassembled WGS sequence"/>
</dbReference>
<gene>
    <name evidence="3" type="ORF">MMF94_42490</name>
</gene>
<dbReference type="InterPro" id="IPR021401">
    <property type="entry name" value="DUF3040"/>
</dbReference>